<dbReference type="AlphaFoldDB" id="A0A4P9WCN7"/>
<gene>
    <name evidence="1" type="ORF">BDK51DRAFT_47918</name>
</gene>
<evidence type="ECO:0000313" key="1">
    <source>
        <dbReference type="EMBL" id="RKO88660.1"/>
    </source>
</evidence>
<reference evidence="2" key="1">
    <citation type="journal article" date="2018" name="Nat. Microbiol.">
        <title>Leveraging single-cell genomics to expand the fungal tree of life.</title>
        <authorList>
            <person name="Ahrendt S.R."/>
            <person name="Quandt C.A."/>
            <person name="Ciobanu D."/>
            <person name="Clum A."/>
            <person name="Salamov A."/>
            <person name="Andreopoulos B."/>
            <person name="Cheng J.F."/>
            <person name="Woyke T."/>
            <person name="Pelin A."/>
            <person name="Henrissat B."/>
            <person name="Reynolds N.K."/>
            <person name="Benny G.L."/>
            <person name="Smith M.E."/>
            <person name="James T.Y."/>
            <person name="Grigoriev I.V."/>
        </authorList>
    </citation>
    <scope>NUCLEOTIDE SEQUENCE [LARGE SCALE GENOMIC DNA]</scope>
</reference>
<accession>A0A4P9WCN7</accession>
<dbReference type="OrthoDB" id="2110361at2759"/>
<keyword evidence="2" id="KW-1185">Reference proteome</keyword>
<sequence length="405" mass="44334">MFDEEEITSTVLLPAPTWIFYASRHYHSLQTLPRTVVLNDFFTNTPTIYDPTIVGANGYLCTITMLFDRVIRFRQDCERRSVIPFLAGVAAGQGSDLGLRMSDIERSVHEWFDRLPEQAKHFDRGVYPDETASIAWTKWLPEWSDETYDWGIDLVVYHVVMITLHGPSYNLMQIGKQLVPASGPFGSVGSGLASDFPNSLTFDNLLESWQNSPSFDVALHHAEMGISVLEEMTAHVPPERRRDTPFFGYSLCQLGLITLLAARQTTLADATGYAGMAPAASCPSQARTMQPLSSKGLPLSTLPSLSKALQTRAAVPIAVLAHQVERFPASNTGQKLLLEMMTEIAGGEVTLSILAELREQGSVDAGASFGQAMARNLVQRAMGKSAEEVLALPGKCAGIMMTEGC</sequence>
<proteinExistence type="predicted"/>
<dbReference type="Proteomes" id="UP000269721">
    <property type="component" value="Unassembled WGS sequence"/>
</dbReference>
<evidence type="ECO:0000313" key="2">
    <source>
        <dbReference type="Proteomes" id="UP000269721"/>
    </source>
</evidence>
<name>A0A4P9WCN7_9FUNG</name>
<protein>
    <submittedName>
        <fullName evidence="1">Uncharacterized protein</fullName>
    </submittedName>
</protein>
<dbReference type="EMBL" id="KZ996566">
    <property type="protein sequence ID" value="RKO88660.1"/>
    <property type="molecule type" value="Genomic_DNA"/>
</dbReference>
<organism evidence="1 2">
    <name type="scientific">Blyttiomyces helicus</name>
    <dbReference type="NCBI Taxonomy" id="388810"/>
    <lineage>
        <taxon>Eukaryota</taxon>
        <taxon>Fungi</taxon>
        <taxon>Fungi incertae sedis</taxon>
        <taxon>Chytridiomycota</taxon>
        <taxon>Chytridiomycota incertae sedis</taxon>
        <taxon>Chytridiomycetes</taxon>
        <taxon>Chytridiomycetes incertae sedis</taxon>
        <taxon>Blyttiomyces</taxon>
    </lineage>
</organism>